<dbReference type="SMART" id="SM00906">
    <property type="entry name" value="Fungal_trans"/>
    <property type="match status" value="1"/>
</dbReference>
<dbReference type="GO" id="GO:0000981">
    <property type="term" value="F:DNA-binding transcription factor activity, RNA polymerase II-specific"/>
    <property type="evidence" value="ECO:0007669"/>
    <property type="project" value="InterPro"/>
</dbReference>
<evidence type="ECO:0000256" key="2">
    <source>
        <dbReference type="ARBA" id="ARBA00022723"/>
    </source>
</evidence>
<dbReference type="InterPro" id="IPR050815">
    <property type="entry name" value="TF_fung"/>
</dbReference>
<dbReference type="InterPro" id="IPR036864">
    <property type="entry name" value="Zn2-C6_fun-type_DNA-bd_sf"/>
</dbReference>
<evidence type="ECO:0000256" key="6">
    <source>
        <dbReference type="SAM" id="MobiDB-lite"/>
    </source>
</evidence>
<dbReference type="CDD" id="cd12148">
    <property type="entry name" value="fungal_TF_MHR"/>
    <property type="match status" value="1"/>
</dbReference>
<evidence type="ECO:0000256" key="3">
    <source>
        <dbReference type="ARBA" id="ARBA00023015"/>
    </source>
</evidence>
<evidence type="ECO:0000313" key="8">
    <source>
        <dbReference type="EMBL" id="KAG7098248.1"/>
    </source>
</evidence>
<feature type="compositionally biased region" description="Polar residues" evidence="6">
    <location>
        <begin position="118"/>
        <end position="131"/>
    </location>
</feature>
<dbReference type="Pfam" id="PF00172">
    <property type="entry name" value="Zn_clus"/>
    <property type="match status" value="1"/>
</dbReference>
<dbReference type="RefSeq" id="XP_043014718.1">
    <property type="nucleotide sequence ID" value="XM_043146018.1"/>
</dbReference>
<comment type="caution">
    <text evidence="8">The sequence shown here is derived from an EMBL/GenBank/DDBJ whole genome shotgun (WGS) entry which is preliminary data.</text>
</comment>
<organism evidence="8 9">
    <name type="scientific">Marasmius oreades</name>
    <name type="common">fairy-ring Marasmius</name>
    <dbReference type="NCBI Taxonomy" id="181124"/>
    <lineage>
        <taxon>Eukaryota</taxon>
        <taxon>Fungi</taxon>
        <taxon>Dikarya</taxon>
        <taxon>Basidiomycota</taxon>
        <taxon>Agaricomycotina</taxon>
        <taxon>Agaricomycetes</taxon>
        <taxon>Agaricomycetidae</taxon>
        <taxon>Agaricales</taxon>
        <taxon>Marasmiineae</taxon>
        <taxon>Marasmiaceae</taxon>
        <taxon>Marasmius</taxon>
    </lineage>
</organism>
<dbReference type="CDD" id="cd14725">
    <property type="entry name" value="ZIP_Gal4-like_2"/>
    <property type="match status" value="1"/>
</dbReference>
<dbReference type="GeneID" id="66069287"/>
<proteinExistence type="predicted"/>
<dbReference type="PANTHER" id="PTHR47338">
    <property type="entry name" value="ZN(II)2CYS6 TRANSCRIPTION FACTOR (EUROFUNG)-RELATED"/>
    <property type="match status" value="1"/>
</dbReference>
<dbReference type="GO" id="GO:0008270">
    <property type="term" value="F:zinc ion binding"/>
    <property type="evidence" value="ECO:0007669"/>
    <property type="project" value="InterPro"/>
</dbReference>
<keyword evidence="5" id="KW-0539">Nucleus</keyword>
<dbReference type="Gene3D" id="4.10.240.10">
    <property type="entry name" value="Zn(2)-C6 fungal-type DNA-binding domain"/>
    <property type="match status" value="1"/>
</dbReference>
<dbReference type="OrthoDB" id="2123952at2759"/>
<keyword evidence="2" id="KW-0479">Metal-binding</keyword>
<accession>A0A9P8AE82</accession>
<evidence type="ECO:0000259" key="7">
    <source>
        <dbReference type="PROSITE" id="PS50048"/>
    </source>
</evidence>
<dbReference type="GO" id="GO:0006351">
    <property type="term" value="P:DNA-templated transcription"/>
    <property type="evidence" value="ECO:0007669"/>
    <property type="project" value="InterPro"/>
</dbReference>
<feature type="domain" description="Zn(2)-C6 fungal-type" evidence="7">
    <location>
        <begin position="21"/>
        <end position="53"/>
    </location>
</feature>
<dbReference type="Pfam" id="PF04082">
    <property type="entry name" value="Fungal_trans"/>
    <property type="match status" value="1"/>
</dbReference>
<dbReference type="GO" id="GO:0003677">
    <property type="term" value="F:DNA binding"/>
    <property type="evidence" value="ECO:0007669"/>
    <property type="project" value="InterPro"/>
</dbReference>
<dbReference type="Proteomes" id="UP001049176">
    <property type="component" value="Chromosome 1"/>
</dbReference>
<dbReference type="AlphaFoldDB" id="A0A9P8AE82"/>
<keyword evidence="3" id="KW-0805">Transcription regulation</keyword>
<dbReference type="EMBL" id="CM032181">
    <property type="protein sequence ID" value="KAG7098248.1"/>
    <property type="molecule type" value="Genomic_DNA"/>
</dbReference>
<dbReference type="PANTHER" id="PTHR47338:SF29">
    <property type="entry name" value="ZN(2)-C6 FUNGAL-TYPE DOMAIN-CONTAINING PROTEIN"/>
    <property type="match status" value="1"/>
</dbReference>
<evidence type="ECO:0000256" key="1">
    <source>
        <dbReference type="ARBA" id="ARBA00004123"/>
    </source>
</evidence>
<dbReference type="CDD" id="cd00067">
    <property type="entry name" value="GAL4"/>
    <property type="match status" value="1"/>
</dbReference>
<dbReference type="SUPFAM" id="SSF57701">
    <property type="entry name" value="Zn2/Cys6 DNA-binding domain"/>
    <property type="match status" value="1"/>
</dbReference>
<comment type="subcellular location">
    <subcellularLocation>
        <location evidence="1">Nucleus</location>
    </subcellularLocation>
</comment>
<evidence type="ECO:0000256" key="4">
    <source>
        <dbReference type="ARBA" id="ARBA00023163"/>
    </source>
</evidence>
<protein>
    <recommendedName>
        <fullName evidence="7">Zn(2)-C6 fungal-type domain-containing protein</fullName>
    </recommendedName>
</protein>
<keyword evidence="4" id="KW-0804">Transcription</keyword>
<dbReference type="GO" id="GO:0005634">
    <property type="term" value="C:nucleus"/>
    <property type="evidence" value="ECO:0007669"/>
    <property type="project" value="UniProtKB-SubCell"/>
</dbReference>
<feature type="region of interest" description="Disordered" evidence="6">
    <location>
        <begin position="96"/>
        <end position="142"/>
    </location>
</feature>
<feature type="compositionally biased region" description="Low complexity" evidence="6">
    <location>
        <begin position="96"/>
        <end position="117"/>
    </location>
</feature>
<keyword evidence="9" id="KW-1185">Reference proteome</keyword>
<sequence length="596" mass="66791">MANKPVNADKSTQGTLQRGKACLRCRKRKMRCDGSKPACQQCIRAKRPECCEYDDGKGKTRTQILRETITRLEQRVRELEDPEYILPAVQLYDPRIQPSDSISSSSSYGSPVSSTISAHSPYTPDTTNSPPETWAHLPPVPSPSPSSFVTDMFFEDPQPYQAPFELGPLLLDIFLPHRHQCGLEIHMGHLQESLRLPSSEQRHPALMNAIYLWACFISRPKPLCQHEDSFLAQALDAIRDGLRTGDKVLDVIQASCLLSMYFLVNGRLLEGSYHASAATSLAVQCGLQAGISNDGCYSPSSSREKLVETPKSGYKEGERILAFWQVYNLDKCWSVALRKPSVLIDGHDYWTSINCPWPQDITEYESGTATPISFQTVQNFLQGNMSGSFSLQALRAKASALYSHADQLALRWNTRIKPSGGYPDEIQALELTITRFLATLVPIQQLNATMGDEKQTLIVVHTLVQASLIHLYQRFAQDDAVAYEKCSQAAKTCVEIVSYIAEQDYDLLDPIMGPCWTTVAEFSIRELVTLDSSWPLGSNELRNNIGTIVYAMTTLNNRFPVIGQSWVSFLPQSFRLIRCVQASRQRRFGNEWLNSS</sequence>
<dbReference type="PROSITE" id="PS00463">
    <property type="entry name" value="ZN2_CY6_FUNGAL_1"/>
    <property type="match status" value="1"/>
</dbReference>
<dbReference type="SMART" id="SM00066">
    <property type="entry name" value="GAL4"/>
    <property type="match status" value="1"/>
</dbReference>
<evidence type="ECO:0000313" key="9">
    <source>
        <dbReference type="Proteomes" id="UP001049176"/>
    </source>
</evidence>
<gene>
    <name evidence="8" type="ORF">E1B28_000211</name>
</gene>
<name>A0A9P8AE82_9AGAR</name>
<dbReference type="PROSITE" id="PS50048">
    <property type="entry name" value="ZN2_CY6_FUNGAL_2"/>
    <property type="match status" value="1"/>
</dbReference>
<evidence type="ECO:0000256" key="5">
    <source>
        <dbReference type="ARBA" id="ARBA00023242"/>
    </source>
</evidence>
<reference evidence="8" key="1">
    <citation type="journal article" date="2021" name="Genome Biol. Evol.">
        <title>The assembled and annotated genome of the fairy-ring fungus Marasmius oreades.</title>
        <authorList>
            <person name="Hiltunen M."/>
            <person name="Ament-Velasquez S.L."/>
            <person name="Johannesson H."/>
        </authorList>
    </citation>
    <scope>NUCLEOTIDE SEQUENCE</scope>
    <source>
        <strain evidence="8">03SP1</strain>
    </source>
</reference>
<dbReference type="InterPro" id="IPR001138">
    <property type="entry name" value="Zn2Cys6_DnaBD"/>
</dbReference>
<dbReference type="InterPro" id="IPR007219">
    <property type="entry name" value="XnlR_reg_dom"/>
</dbReference>